<dbReference type="OrthoDB" id="1201990at2"/>
<keyword evidence="1" id="KW-0808">Transferase</keyword>
<dbReference type="InterPro" id="IPR027417">
    <property type="entry name" value="P-loop_NTPase"/>
</dbReference>
<keyword evidence="1" id="KW-0418">Kinase</keyword>
<dbReference type="Gene3D" id="3.40.50.300">
    <property type="entry name" value="P-loop containing nucleotide triphosphate hydrolases"/>
    <property type="match status" value="1"/>
</dbReference>
<dbReference type="GO" id="GO:0016301">
    <property type="term" value="F:kinase activity"/>
    <property type="evidence" value="ECO:0007669"/>
    <property type="project" value="UniProtKB-KW"/>
</dbReference>
<keyword evidence="2" id="KW-1185">Reference proteome</keyword>
<name>A0A326UUT5_THEHA</name>
<sequence>MTVLIVITGHPCTGKTTLGERLSADLRLPFFSKDNLKELFFEHLRWSNQDQERREERNNTIYALLYTITGSLLRVGQPCIIESNFESEKASKELEALRQRYPFVPFQVLCYSEGPVLVQRFQQRWQQGQRHPGHADPFIFQQIKDRLLQGKITPLELDGPLYEIDTTDFASLDYTKLLDTIQRFSQAHA</sequence>
<dbReference type="EMBL" id="QKUF01000001">
    <property type="protein sequence ID" value="PZW36353.1"/>
    <property type="molecule type" value="Genomic_DNA"/>
</dbReference>
<reference evidence="1 2" key="1">
    <citation type="submission" date="2018-06" db="EMBL/GenBank/DDBJ databases">
        <title>Genomic Encyclopedia of Archaeal and Bacterial Type Strains, Phase II (KMG-II): from individual species to whole genera.</title>
        <authorList>
            <person name="Goeker M."/>
        </authorList>
    </citation>
    <scope>NUCLEOTIDE SEQUENCE [LARGE SCALE GENOMIC DNA]</scope>
    <source>
        <strain evidence="1 2">ATCC BAA-1881</strain>
    </source>
</reference>
<dbReference type="PANTHER" id="PTHR37807:SF3">
    <property type="entry name" value="OS07G0160300 PROTEIN"/>
    <property type="match status" value="1"/>
</dbReference>
<dbReference type="Proteomes" id="UP000248806">
    <property type="component" value="Unassembled WGS sequence"/>
</dbReference>
<evidence type="ECO:0000313" key="2">
    <source>
        <dbReference type="Proteomes" id="UP000248806"/>
    </source>
</evidence>
<proteinExistence type="predicted"/>
<organism evidence="1 2">
    <name type="scientific">Thermosporothrix hazakensis</name>
    <dbReference type="NCBI Taxonomy" id="644383"/>
    <lineage>
        <taxon>Bacteria</taxon>
        <taxon>Bacillati</taxon>
        <taxon>Chloroflexota</taxon>
        <taxon>Ktedonobacteria</taxon>
        <taxon>Ktedonobacterales</taxon>
        <taxon>Thermosporotrichaceae</taxon>
        <taxon>Thermosporothrix</taxon>
    </lineage>
</organism>
<dbReference type="SUPFAM" id="SSF52540">
    <property type="entry name" value="P-loop containing nucleoside triphosphate hydrolases"/>
    <property type="match status" value="1"/>
</dbReference>
<dbReference type="RefSeq" id="WP_111318524.1">
    <property type="nucleotide sequence ID" value="NZ_BIFX01000001.1"/>
</dbReference>
<comment type="caution">
    <text evidence="1">The sequence shown here is derived from an EMBL/GenBank/DDBJ whole genome shotgun (WGS) entry which is preliminary data.</text>
</comment>
<dbReference type="PANTHER" id="PTHR37807">
    <property type="entry name" value="OS07G0160300 PROTEIN"/>
    <property type="match status" value="1"/>
</dbReference>
<accession>A0A326UUT5</accession>
<dbReference type="Pfam" id="PF13671">
    <property type="entry name" value="AAA_33"/>
    <property type="match status" value="1"/>
</dbReference>
<evidence type="ECO:0000313" key="1">
    <source>
        <dbReference type="EMBL" id="PZW36353.1"/>
    </source>
</evidence>
<gene>
    <name evidence="1" type="ORF">EI42_00527</name>
</gene>
<dbReference type="AlphaFoldDB" id="A0A326UUT5"/>
<protein>
    <submittedName>
        <fullName evidence="1">Putative kinase</fullName>
    </submittedName>
</protein>